<name>A0A2S0MTK9_9RHOB</name>
<dbReference type="KEGG" id="thas:C6Y53_16815"/>
<reference evidence="2" key="1">
    <citation type="submission" date="2018-03" db="EMBL/GenBank/DDBJ databases">
        <title>Genomic analysis of the strain SH-1 isolated from shrimp intestine.</title>
        <authorList>
            <person name="Kim Y.-S."/>
            <person name="Kim S.-E."/>
            <person name="Kim K.-H."/>
        </authorList>
    </citation>
    <scope>NUCLEOTIDE SEQUENCE [LARGE SCALE GENOMIC DNA]</scope>
    <source>
        <strain evidence="2">SH-1</strain>
    </source>
</reference>
<evidence type="ECO:0000313" key="2">
    <source>
        <dbReference type="Proteomes" id="UP000237655"/>
    </source>
</evidence>
<dbReference type="Proteomes" id="UP000237655">
    <property type="component" value="Chromosome"/>
</dbReference>
<organism evidence="1 2">
    <name type="scientific">Pukyongiella litopenaei</name>
    <dbReference type="NCBI Taxonomy" id="2605946"/>
    <lineage>
        <taxon>Bacteria</taxon>
        <taxon>Pseudomonadati</taxon>
        <taxon>Pseudomonadota</taxon>
        <taxon>Alphaproteobacteria</taxon>
        <taxon>Rhodobacterales</taxon>
        <taxon>Paracoccaceae</taxon>
        <taxon>Pukyongiella</taxon>
    </lineage>
</organism>
<evidence type="ECO:0000313" key="1">
    <source>
        <dbReference type="EMBL" id="AVO39208.1"/>
    </source>
</evidence>
<gene>
    <name evidence="1" type="ORF">C6Y53_16815</name>
</gene>
<dbReference type="EMBL" id="CP027665">
    <property type="protein sequence ID" value="AVO39208.1"/>
    <property type="molecule type" value="Genomic_DNA"/>
</dbReference>
<accession>A0A2S0MTK9</accession>
<dbReference type="AlphaFoldDB" id="A0A2S0MTK9"/>
<keyword evidence="2" id="KW-1185">Reference proteome</keyword>
<dbReference type="InterPro" id="IPR021251">
    <property type="entry name" value="DUF2793"/>
</dbReference>
<sequence>MSDTSPVHGLPYIRPAQAQKHVTHNEALDILDAAVQLTVETRTKSSPPSSVRAGARYIVAGGGSGDWAGKGGRIAVWSGSAWRFVTPQRGWVAHLLDEGGFVRFDDPGWFGISVPVNAEILQNISGIGINTESDAVNRVSVASDATLLSHDGNDHRVKINKAGAGDTASLLFQSGWAGHAEIGLNGDTDFTLRVSSDGASFADAMRVGAADGVVGFPNGLHLGAQKLEHYEQGVWTPRLTFSGDDSGISYSNQEGVYVRVGAMVMLQCSIDLVSRGSATGAAMIEDLPFEPSPLYYPGQVLFIRGGANLNAPTCRTFSGPVIRLLNSSDSGTTNLTHDNITDSAKIRVTLMHLA</sequence>
<proteinExistence type="predicted"/>
<dbReference type="Pfam" id="PF10983">
    <property type="entry name" value="DUF2793"/>
    <property type="match status" value="1"/>
</dbReference>
<protein>
    <submittedName>
        <fullName evidence="1">DUF2793 domain-containing protein</fullName>
    </submittedName>
</protein>
<dbReference type="RefSeq" id="WP_106473518.1">
    <property type="nucleotide sequence ID" value="NZ_CP027665.1"/>
</dbReference>